<comment type="caution">
    <text evidence="2">The sequence shown here is derived from an EMBL/GenBank/DDBJ whole genome shotgun (WGS) entry which is preliminary data.</text>
</comment>
<proteinExistence type="predicted"/>
<dbReference type="Proteomes" id="UP000596742">
    <property type="component" value="Unassembled WGS sequence"/>
</dbReference>
<gene>
    <name evidence="2" type="ORF">MGAL_10B003121</name>
</gene>
<feature type="compositionally biased region" description="Basic residues" evidence="1">
    <location>
        <begin position="1"/>
        <end position="33"/>
    </location>
</feature>
<reference evidence="2" key="1">
    <citation type="submission" date="2018-11" db="EMBL/GenBank/DDBJ databases">
        <authorList>
            <person name="Alioto T."/>
            <person name="Alioto T."/>
        </authorList>
    </citation>
    <scope>NUCLEOTIDE SEQUENCE</scope>
</reference>
<name>A0A8B6G8C1_MYTGA</name>
<feature type="non-terminal residue" evidence="2">
    <location>
        <position position="1"/>
    </location>
</feature>
<dbReference type="EMBL" id="UYJE01007998">
    <property type="protein sequence ID" value="VDI60091.1"/>
    <property type="molecule type" value="Genomic_DNA"/>
</dbReference>
<protein>
    <submittedName>
        <fullName evidence="2">Uncharacterized protein</fullName>
    </submittedName>
</protein>
<sequence length="88" mass="10089">EKRRSGGGKIKIKIKGKGKKIKIKIKQKRRKRNTTWTKRSVHPPCIISDWAAWSSPDSNGISSRTRYLIRPAPNNECGHLHVVEFRNG</sequence>
<evidence type="ECO:0000313" key="2">
    <source>
        <dbReference type="EMBL" id="VDI60091.1"/>
    </source>
</evidence>
<feature type="region of interest" description="Disordered" evidence="1">
    <location>
        <begin position="1"/>
        <end position="38"/>
    </location>
</feature>
<accession>A0A8B6G8C1</accession>
<dbReference type="OrthoDB" id="10474818at2759"/>
<evidence type="ECO:0000256" key="1">
    <source>
        <dbReference type="SAM" id="MobiDB-lite"/>
    </source>
</evidence>
<organism evidence="2 3">
    <name type="scientific">Mytilus galloprovincialis</name>
    <name type="common">Mediterranean mussel</name>
    <dbReference type="NCBI Taxonomy" id="29158"/>
    <lineage>
        <taxon>Eukaryota</taxon>
        <taxon>Metazoa</taxon>
        <taxon>Spiralia</taxon>
        <taxon>Lophotrochozoa</taxon>
        <taxon>Mollusca</taxon>
        <taxon>Bivalvia</taxon>
        <taxon>Autobranchia</taxon>
        <taxon>Pteriomorphia</taxon>
        <taxon>Mytilida</taxon>
        <taxon>Mytiloidea</taxon>
        <taxon>Mytilidae</taxon>
        <taxon>Mytilinae</taxon>
        <taxon>Mytilus</taxon>
    </lineage>
</organism>
<dbReference type="AlphaFoldDB" id="A0A8B6G8C1"/>
<keyword evidence="3" id="KW-1185">Reference proteome</keyword>
<evidence type="ECO:0000313" key="3">
    <source>
        <dbReference type="Proteomes" id="UP000596742"/>
    </source>
</evidence>